<feature type="binding site" evidence="7">
    <location>
        <begin position="204"/>
        <end position="210"/>
    </location>
    <ligand>
        <name>GTP</name>
        <dbReference type="ChEBI" id="CHEBI:37565"/>
    </ligand>
</feature>
<dbReference type="EMBL" id="CAWUFR010000023">
    <property type="protein sequence ID" value="CAK6955853.1"/>
    <property type="molecule type" value="Genomic_DNA"/>
</dbReference>
<keyword evidence="2 8" id="KW-0479">Metal-binding</keyword>
<dbReference type="GO" id="GO:0005737">
    <property type="term" value="C:cytoplasm"/>
    <property type="evidence" value="ECO:0007669"/>
    <property type="project" value="TreeGrafter"/>
</dbReference>
<dbReference type="SUPFAM" id="SSF47895">
    <property type="entry name" value="Transducin (alpha subunit), insertion domain"/>
    <property type="match status" value="1"/>
</dbReference>
<dbReference type="GO" id="GO:0031683">
    <property type="term" value="F:G-protein beta/gamma-subunit complex binding"/>
    <property type="evidence" value="ECO:0007669"/>
    <property type="project" value="UniProtKB-UniRule"/>
</dbReference>
<name>A0AAV1N9S9_SCOSC</name>
<evidence type="ECO:0000256" key="8">
    <source>
        <dbReference type="PIRSR" id="PIRSR601019-2"/>
    </source>
</evidence>
<dbReference type="GO" id="GO:0001664">
    <property type="term" value="F:G protein-coupled receptor binding"/>
    <property type="evidence" value="ECO:0007669"/>
    <property type="project" value="UniProtKB-UniRule"/>
</dbReference>
<dbReference type="PRINTS" id="PR00318">
    <property type="entry name" value="GPROTEINA"/>
</dbReference>
<feature type="binding site" evidence="7">
    <location>
        <begin position="179"/>
        <end position="180"/>
    </location>
    <ligand>
        <name>GTP</name>
        <dbReference type="ChEBI" id="CHEBI:37565"/>
    </ligand>
</feature>
<comment type="caution">
    <text evidence="10">The sequence shown here is derived from an EMBL/GenBank/DDBJ whole genome shotgun (WGS) entry which is preliminary data.</text>
</comment>
<comment type="subunit">
    <text evidence="9">G proteins are composed of 3 units; alpha, beta and gamma. The alpha chain contains the guanine nucleotide binding site.</text>
</comment>
<evidence type="ECO:0000256" key="6">
    <source>
        <dbReference type="ARBA" id="ARBA00023224"/>
    </source>
</evidence>
<evidence type="ECO:0000256" key="7">
    <source>
        <dbReference type="PIRSR" id="PIRSR601019-1"/>
    </source>
</evidence>
<dbReference type="PANTHER" id="PTHR10218">
    <property type="entry name" value="GTP-BINDING PROTEIN ALPHA SUBUNIT"/>
    <property type="match status" value="1"/>
</dbReference>
<dbReference type="Pfam" id="PF00503">
    <property type="entry name" value="G-alpha"/>
    <property type="match status" value="1"/>
</dbReference>
<proteinExistence type="inferred from homology"/>
<organism evidence="10 11">
    <name type="scientific">Scomber scombrus</name>
    <name type="common">Atlantic mackerel</name>
    <name type="synonym">Scomber vernalis</name>
    <dbReference type="NCBI Taxonomy" id="13677"/>
    <lineage>
        <taxon>Eukaryota</taxon>
        <taxon>Metazoa</taxon>
        <taxon>Chordata</taxon>
        <taxon>Craniata</taxon>
        <taxon>Vertebrata</taxon>
        <taxon>Euteleostomi</taxon>
        <taxon>Actinopterygii</taxon>
        <taxon>Neopterygii</taxon>
        <taxon>Teleostei</taxon>
        <taxon>Neoteleostei</taxon>
        <taxon>Acanthomorphata</taxon>
        <taxon>Pelagiaria</taxon>
        <taxon>Scombriformes</taxon>
        <taxon>Scombridae</taxon>
        <taxon>Scomber</taxon>
    </lineage>
</organism>
<evidence type="ECO:0000313" key="11">
    <source>
        <dbReference type="Proteomes" id="UP001314229"/>
    </source>
</evidence>
<keyword evidence="11" id="KW-1185">Reference proteome</keyword>
<reference evidence="10 11" key="1">
    <citation type="submission" date="2024-01" db="EMBL/GenBank/DDBJ databases">
        <authorList>
            <person name="Alioto T."/>
            <person name="Alioto T."/>
            <person name="Gomez Garrido J."/>
        </authorList>
    </citation>
    <scope>NUCLEOTIDE SEQUENCE [LARGE SCALE GENOMIC DNA]</scope>
</reference>
<dbReference type="SMART" id="SM00275">
    <property type="entry name" value="G_alpha"/>
    <property type="match status" value="1"/>
</dbReference>
<dbReference type="InterPro" id="IPR001019">
    <property type="entry name" value="Gprotein_alpha_su"/>
</dbReference>
<dbReference type="GO" id="GO:0005525">
    <property type="term" value="F:GTP binding"/>
    <property type="evidence" value="ECO:0007669"/>
    <property type="project" value="UniProtKB-UniRule"/>
</dbReference>
<evidence type="ECO:0000256" key="5">
    <source>
        <dbReference type="ARBA" id="ARBA00023134"/>
    </source>
</evidence>
<dbReference type="InterPro" id="IPR027417">
    <property type="entry name" value="P-loop_NTPase"/>
</dbReference>
<dbReference type="SUPFAM" id="SSF52540">
    <property type="entry name" value="P-loop containing nucleoside triphosphate hydrolases"/>
    <property type="match status" value="1"/>
</dbReference>
<evidence type="ECO:0000256" key="4">
    <source>
        <dbReference type="ARBA" id="ARBA00022842"/>
    </source>
</evidence>
<dbReference type="GO" id="GO:0005096">
    <property type="term" value="F:GTPase activator activity"/>
    <property type="evidence" value="ECO:0007669"/>
    <property type="project" value="TreeGrafter"/>
</dbReference>
<feature type="binding site" evidence="8">
    <location>
        <position position="210"/>
    </location>
    <ligand>
        <name>Mg(2+)</name>
        <dbReference type="ChEBI" id="CHEBI:18420"/>
    </ligand>
</feature>
<dbReference type="InterPro" id="IPR011025">
    <property type="entry name" value="GproteinA_insert"/>
</dbReference>
<dbReference type="AlphaFoldDB" id="A0AAV1N9S9"/>
<dbReference type="GO" id="GO:0005834">
    <property type="term" value="C:heterotrimeric G-protein complex"/>
    <property type="evidence" value="ECO:0007669"/>
    <property type="project" value="UniProtKB-UniRule"/>
</dbReference>
<keyword evidence="3 7" id="KW-0547">Nucleotide-binding</keyword>
<accession>A0AAV1N9S9</accession>
<feature type="binding site" evidence="7">
    <location>
        <begin position="298"/>
        <end position="301"/>
    </location>
    <ligand>
        <name>GTP</name>
        <dbReference type="ChEBI" id="CHEBI:37565"/>
    </ligand>
</feature>
<dbReference type="FunFam" id="3.40.50.300:FF:000692">
    <property type="entry name" value="Guanine nucleotide-binding protein subunit alpha"/>
    <property type="match status" value="1"/>
</dbReference>
<dbReference type="Gene3D" id="1.10.400.10">
    <property type="entry name" value="GI Alpha 1, domain 2-like"/>
    <property type="match status" value="1"/>
</dbReference>
<dbReference type="CDD" id="cd00066">
    <property type="entry name" value="G-alpha"/>
    <property type="match status" value="1"/>
</dbReference>
<dbReference type="InterPro" id="IPR000654">
    <property type="entry name" value="Gprotein_alpha_Q"/>
</dbReference>
<dbReference type="GO" id="GO:0046872">
    <property type="term" value="F:metal ion binding"/>
    <property type="evidence" value="ECO:0007669"/>
    <property type="project" value="UniProtKB-UniRule"/>
</dbReference>
<feature type="binding site" evidence="7">
    <location>
        <begin position="229"/>
        <end position="233"/>
    </location>
    <ligand>
        <name>GTP</name>
        <dbReference type="ChEBI" id="CHEBI:37565"/>
    </ligand>
</feature>
<gene>
    <name evidence="10" type="ORF">FSCOSCO3_A037996</name>
</gene>
<dbReference type="GO" id="GO:0007188">
    <property type="term" value="P:adenylate cyclase-modulating G protein-coupled receptor signaling pathway"/>
    <property type="evidence" value="ECO:0007669"/>
    <property type="project" value="TreeGrafter"/>
</dbReference>
<comment type="similarity">
    <text evidence="1 9">Belongs to the G-alpha family. G(q) subfamily.</text>
</comment>
<feature type="binding site" evidence="8">
    <location>
        <position position="77"/>
    </location>
    <ligand>
        <name>Mg(2+)</name>
        <dbReference type="ChEBI" id="CHEBI:18420"/>
    </ligand>
</feature>
<sequence length="383" mass="44858">MYHPRTELVCSESDERNKVRCPGEMTLSSVGACCLSPEAKEARRINDEIERQLRRDKRDSRREYKLLLLGTGESGKSTFIKQMRIIHGRGYSDEDKRGFKQLVYQNIFTAMQAMIQAMNILKIPYKYENNQANASIVNEVDVEKITTLTNPFVDAIKNLWSDPGIQECYNRKREYQLSDSAKYYLNDLDRIADTAYLPTQQDVLRVRVPTTGIIEYPFDLENVVFRMVDVGGQRSERRKWIHCFENVTSIMFLVALSEYDQVLIESSNENRMEESMALFRTIITYKWFEESSVILFLNKIDLLEEKIMYSHLVDYFPEYDGPQQDVKAGKEFILNMFVSLNPNMKKLIYYHFTCATDTDNIRFVFRAVKDHILQGNLEVYNLV</sequence>
<dbReference type="Proteomes" id="UP001314229">
    <property type="component" value="Unassembled WGS sequence"/>
</dbReference>
<evidence type="ECO:0000256" key="3">
    <source>
        <dbReference type="ARBA" id="ARBA00022741"/>
    </source>
</evidence>
<evidence type="ECO:0000256" key="1">
    <source>
        <dbReference type="ARBA" id="ARBA00007976"/>
    </source>
</evidence>
<keyword evidence="4 8" id="KW-0460">Magnesium</keyword>
<dbReference type="FunFam" id="1.10.400.10:FF:000002">
    <property type="entry name" value="guanine nucleotide-binding protein G(Q) subunit alpha"/>
    <property type="match status" value="1"/>
</dbReference>
<dbReference type="Gene3D" id="3.40.50.300">
    <property type="entry name" value="P-loop containing nucleotide triphosphate hydrolases"/>
    <property type="match status" value="1"/>
</dbReference>
<comment type="function">
    <text evidence="9">Guanine nucleotide-binding proteins (G proteins) are involved as modulators or transducers in various transmembrane signaling systems.</text>
</comment>
<dbReference type="PANTHER" id="PTHR10218:SF364">
    <property type="entry name" value="GUANINE NUCLEOTIDE-BINDING PROTEIN (G PROTEIN), Q POLYPEPTIDE"/>
    <property type="match status" value="1"/>
</dbReference>
<dbReference type="GO" id="GO:0003924">
    <property type="term" value="F:GTPase activity"/>
    <property type="evidence" value="ECO:0007669"/>
    <property type="project" value="UniProtKB-UniRule"/>
</dbReference>
<evidence type="ECO:0000256" key="2">
    <source>
        <dbReference type="ARBA" id="ARBA00022723"/>
    </source>
</evidence>
<evidence type="ECO:0000313" key="10">
    <source>
        <dbReference type="EMBL" id="CAK6955853.1"/>
    </source>
</evidence>
<protein>
    <recommendedName>
        <fullName evidence="9">Guanine nucleotide-binding protein subunit alpha</fullName>
    </recommendedName>
</protein>
<keyword evidence="6 9" id="KW-0807">Transducer</keyword>
<dbReference type="PRINTS" id="PR00442">
    <property type="entry name" value="GPROTEINAQ"/>
</dbReference>
<dbReference type="FunFam" id="3.40.50.300:FF:003977">
    <property type="entry name" value="Guanine nucleotide-binding protein G(q) subunit alpha"/>
    <property type="match status" value="1"/>
</dbReference>
<feature type="binding site" evidence="7">
    <location>
        <position position="355"/>
    </location>
    <ligand>
        <name>GTP</name>
        <dbReference type="ChEBI" id="CHEBI:37565"/>
    </ligand>
</feature>
<keyword evidence="5 7" id="KW-0342">GTP-binding</keyword>
<evidence type="ECO:0000256" key="9">
    <source>
        <dbReference type="RuleBase" id="RU369122"/>
    </source>
</evidence>
<dbReference type="PROSITE" id="PS51882">
    <property type="entry name" value="G_ALPHA"/>
    <property type="match status" value="1"/>
</dbReference>
<feature type="binding site" evidence="7">
    <location>
        <begin position="73"/>
        <end position="78"/>
    </location>
    <ligand>
        <name>GTP</name>
        <dbReference type="ChEBI" id="CHEBI:37565"/>
    </ligand>
</feature>